<dbReference type="Proteomes" id="UP001550850">
    <property type="component" value="Unassembled WGS sequence"/>
</dbReference>
<gene>
    <name evidence="3" type="ORF">AB0E65_14105</name>
</gene>
<reference evidence="3 4" key="1">
    <citation type="submission" date="2024-06" db="EMBL/GenBank/DDBJ databases">
        <title>The Natural Products Discovery Center: Release of the First 8490 Sequenced Strains for Exploring Actinobacteria Biosynthetic Diversity.</title>
        <authorList>
            <person name="Kalkreuter E."/>
            <person name="Kautsar S.A."/>
            <person name="Yang D."/>
            <person name="Bader C.D."/>
            <person name="Teijaro C.N."/>
            <person name="Fluegel L."/>
            <person name="Davis C.M."/>
            <person name="Simpson J.R."/>
            <person name="Lauterbach L."/>
            <person name="Steele A.D."/>
            <person name="Gui C."/>
            <person name="Meng S."/>
            <person name="Li G."/>
            <person name="Viehrig K."/>
            <person name="Ye F."/>
            <person name="Su P."/>
            <person name="Kiefer A.F."/>
            <person name="Nichols A."/>
            <person name="Cepeda A.J."/>
            <person name="Yan W."/>
            <person name="Fan B."/>
            <person name="Jiang Y."/>
            <person name="Adhikari A."/>
            <person name="Zheng C.-J."/>
            <person name="Schuster L."/>
            <person name="Cowan T.M."/>
            <person name="Smanski M.J."/>
            <person name="Chevrette M.G."/>
            <person name="De Carvalho L.P.S."/>
            <person name="Shen B."/>
        </authorList>
    </citation>
    <scope>NUCLEOTIDE SEQUENCE [LARGE SCALE GENOMIC DNA]</scope>
    <source>
        <strain evidence="3 4">NPDC038104</strain>
    </source>
</reference>
<evidence type="ECO:0000259" key="2">
    <source>
        <dbReference type="Pfam" id="PF23636"/>
    </source>
</evidence>
<dbReference type="InterPro" id="IPR055568">
    <property type="entry name" value="DUF7144"/>
</dbReference>
<dbReference type="Pfam" id="PF23636">
    <property type="entry name" value="DUF7144"/>
    <property type="match status" value="1"/>
</dbReference>
<dbReference type="RefSeq" id="WP_108952197.1">
    <property type="nucleotide sequence ID" value="NZ_BEVZ01000002.1"/>
</dbReference>
<keyword evidence="4" id="KW-1185">Reference proteome</keyword>
<name>A0ABV2YHW7_9ACTN</name>
<sequence>MNRQAGPGGKQLLAASGTTFAGVLLGVSGTVTVLQGIAAIAGDDVYGRIGAYVFEFTLTDWGVVHLVLGALLLVTGIGLLGGKEWARVTGLVLAVLSIVEQFMFLPYAPVWSVLLIALDVFVIWSLATYRPA</sequence>
<protein>
    <recommendedName>
        <fullName evidence="2">DUF7144 domain-containing protein</fullName>
    </recommendedName>
</protein>
<accession>A0ABV2YHW7</accession>
<feature type="transmembrane region" description="Helical" evidence="1">
    <location>
        <begin position="61"/>
        <end position="81"/>
    </location>
</feature>
<evidence type="ECO:0000313" key="3">
    <source>
        <dbReference type="EMBL" id="MEU3555330.1"/>
    </source>
</evidence>
<evidence type="ECO:0000313" key="4">
    <source>
        <dbReference type="Proteomes" id="UP001550850"/>
    </source>
</evidence>
<dbReference type="EMBL" id="JBEZUR010000018">
    <property type="protein sequence ID" value="MEU3555330.1"/>
    <property type="molecule type" value="Genomic_DNA"/>
</dbReference>
<feature type="transmembrane region" description="Helical" evidence="1">
    <location>
        <begin position="12"/>
        <end position="41"/>
    </location>
</feature>
<feature type="domain" description="DUF7144" evidence="2">
    <location>
        <begin position="18"/>
        <end position="130"/>
    </location>
</feature>
<proteinExistence type="predicted"/>
<feature type="transmembrane region" description="Helical" evidence="1">
    <location>
        <begin position="88"/>
        <end position="104"/>
    </location>
</feature>
<evidence type="ECO:0000256" key="1">
    <source>
        <dbReference type="SAM" id="Phobius"/>
    </source>
</evidence>
<keyword evidence="1" id="KW-1133">Transmembrane helix</keyword>
<keyword evidence="1" id="KW-0812">Transmembrane</keyword>
<feature type="transmembrane region" description="Helical" evidence="1">
    <location>
        <begin position="110"/>
        <end position="129"/>
    </location>
</feature>
<organism evidence="3 4">
    <name type="scientific">Streptomyces fragilis</name>
    <dbReference type="NCBI Taxonomy" id="67301"/>
    <lineage>
        <taxon>Bacteria</taxon>
        <taxon>Bacillati</taxon>
        <taxon>Actinomycetota</taxon>
        <taxon>Actinomycetes</taxon>
        <taxon>Kitasatosporales</taxon>
        <taxon>Streptomycetaceae</taxon>
        <taxon>Streptomyces</taxon>
    </lineage>
</organism>
<keyword evidence="1" id="KW-0472">Membrane</keyword>
<comment type="caution">
    <text evidence="3">The sequence shown here is derived from an EMBL/GenBank/DDBJ whole genome shotgun (WGS) entry which is preliminary data.</text>
</comment>